<evidence type="ECO:0000256" key="2">
    <source>
        <dbReference type="ARBA" id="ARBA00022448"/>
    </source>
</evidence>
<protein>
    <submittedName>
        <fullName evidence="12">Cation:proton antiporter</fullName>
    </submittedName>
</protein>
<dbReference type="InterPro" id="IPR006153">
    <property type="entry name" value="Cation/H_exchanger_TM"/>
</dbReference>
<evidence type="ECO:0000256" key="9">
    <source>
        <dbReference type="ARBA" id="ARBA00023201"/>
    </source>
</evidence>
<feature type="transmembrane region" description="Helical" evidence="10">
    <location>
        <begin position="326"/>
        <end position="346"/>
    </location>
</feature>
<keyword evidence="4 10" id="KW-0812">Transmembrane</keyword>
<evidence type="ECO:0000256" key="7">
    <source>
        <dbReference type="ARBA" id="ARBA00023065"/>
    </source>
</evidence>
<evidence type="ECO:0000313" key="12">
    <source>
        <dbReference type="EMBL" id="MFI6500947.1"/>
    </source>
</evidence>
<feature type="transmembrane region" description="Helical" evidence="10">
    <location>
        <begin position="86"/>
        <end position="108"/>
    </location>
</feature>
<feature type="transmembrane region" description="Helical" evidence="10">
    <location>
        <begin position="176"/>
        <end position="199"/>
    </location>
</feature>
<evidence type="ECO:0000313" key="13">
    <source>
        <dbReference type="Proteomes" id="UP001612741"/>
    </source>
</evidence>
<dbReference type="PANTHER" id="PTHR10110">
    <property type="entry name" value="SODIUM/HYDROGEN EXCHANGER"/>
    <property type="match status" value="1"/>
</dbReference>
<evidence type="ECO:0000256" key="3">
    <source>
        <dbReference type="ARBA" id="ARBA00022475"/>
    </source>
</evidence>
<dbReference type="Proteomes" id="UP001612741">
    <property type="component" value="Unassembled WGS sequence"/>
</dbReference>
<evidence type="ECO:0000256" key="4">
    <source>
        <dbReference type="ARBA" id="ARBA00022692"/>
    </source>
</evidence>
<keyword evidence="9" id="KW-0739">Sodium transport</keyword>
<keyword evidence="13" id="KW-1185">Reference proteome</keyword>
<comment type="caution">
    <text evidence="12">The sequence shown here is derived from an EMBL/GenBank/DDBJ whole genome shotgun (WGS) entry which is preliminary data.</text>
</comment>
<sequence length="473" mass="49428">MSSNLVIIAALVAVCIVIARYLSTRWRLPPLPILVLLGLVAGVMPWVPTVALNPYVVLTVLIPPLLYHHAASRAAPRESRAAWRPIMLLGAGLTLATAGAVALVAHFMLPGLPWGAALTVGAAFAPTQALVLDRLGAPERVLTVLRGESLINEGIAVVLLAIGLEQLRRPETVSVAALQLAGAIAGGTLAGLAIGWIVVRLRRLFTDTGTLLVLSLATPFIAEITAGQLGLSGPLTVTAAGFYVGAKGRLVHAHGRAVERITWQVLAFLLGGTLAVLLGLSLRDLAGAHAELPVGTVLLVTGALLGVTVLVRVAFVLVVDRRNARALTLGGTRGASTLAIALAIPAIPAQDALVFAAAALVLVSGFALLSGRAVPEPHPEGEEARARRAAAGAALRRLDQMAPEIDTATLWAQRQILAVEAHTSAPHDLRLELARAQRETLGQMYTEGRIGAETLHTLTEEIDLRDPHATTPL</sequence>
<dbReference type="PANTHER" id="PTHR10110:SF86">
    <property type="entry name" value="SODIUM_HYDROGEN EXCHANGER 7"/>
    <property type="match status" value="1"/>
</dbReference>
<evidence type="ECO:0000256" key="1">
    <source>
        <dbReference type="ARBA" id="ARBA00004651"/>
    </source>
</evidence>
<feature type="transmembrane region" description="Helical" evidence="10">
    <location>
        <begin position="263"/>
        <end position="282"/>
    </location>
</feature>
<keyword evidence="6" id="KW-0915">Sodium</keyword>
<keyword evidence="7" id="KW-0406">Ion transport</keyword>
<accession>A0ABW7YYE3</accession>
<feature type="transmembrane region" description="Helical" evidence="10">
    <location>
        <begin position="54"/>
        <end position="74"/>
    </location>
</feature>
<dbReference type="EMBL" id="JBITGY010000007">
    <property type="protein sequence ID" value="MFI6500947.1"/>
    <property type="molecule type" value="Genomic_DNA"/>
</dbReference>
<evidence type="ECO:0000256" key="10">
    <source>
        <dbReference type="SAM" id="Phobius"/>
    </source>
</evidence>
<evidence type="ECO:0000256" key="6">
    <source>
        <dbReference type="ARBA" id="ARBA00023053"/>
    </source>
</evidence>
<feature type="transmembrane region" description="Helical" evidence="10">
    <location>
        <begin position="352"/>
        <end position="369"/>
    </location>
</feature>
<feature type="transmembrane region" description="Helical" evidence="10">
    <location>
        <begin position="6"/>
        <end position="23"/>
    </location>
</feature>
<reference evidence="12 13" key="1">
    <citation type="submission" date="2024-10" db="EMBL/GenBank/DDBJ databases">
        <title>The Natural Products Discovery Center: Release of the First 8490 Sequenced Strains for Exploring Actinobacteria Biosynthetic Diversity.</title>
        <authorList>
            <person name="Kalkreuter E."/>
            <person name="Kautsar S.A."/>
            <person name="Yang D."/>
            <person name="Bader C.D."/>
            <person name="Teijaro C.N."/>
            <person name="Fluegel L."/>
            <person name="Davis C.M."/>
            <person name="Simpson J.R."/>
            <person name="Lauterbach L."/>
            <person name="Steele A.D."/>
            <person name="Gui C."/>
            <person name="Meng S."/>
            <person name="Li G."/>
            <person name="Viehrig K."/>
            <person name="Ye F."/>
            <person name="Su P."/>
            <person name="Kiefer A.F."/>
            <person name="Nichols A."/>
            <person name="Cepeda A.J."/>
            <person name="Yan W."/>
            <person name="Fan B."/>
            <person name="Jiang Y."/>
            <person name="Adhikari A."/>
            <person name="Zheng C.-J."/>
            <person name="Schuster L."/>
            <person name="Cowan T.M."/>
            <person name="Smanski M.J."/>
            <person name="Chevrette M.G."/>
            <person name="De Carvalho L.P.S."/>
            <person name="Shen B."/>
        </authorList>
    </citation>
    <scope>NUCLEOTIDE SEQUENCE [LARGE SCALE GENOMIC DNA]</scope>
    <source>
        <strain evidence="12 13">NPDC050545</strain>
    </source>
</reference>
<evidence type="ECO:0000256" key="5">
    <source>
        <dbReference type="ARBA" id="ARBA00022989"/>
    </source>
</evidence>
<gene>
    <name evidence="12" type="ORF">ACIBG2_26465</name>
</gene>
<name>A0ABW7YYE3_9ACTN</name>
<dbReference type="RefSeq" id="WP_397085170.1">
    <property type="nucleotide sequence ID" value="NZ_JBITGY010000007.1"/>
</dbReference>
<dbReference type="InterPro" id="IPR018422">
    <property type="entry name" value="Cation/H_exchanger_CPA1"/>
</dbReference>
<dbReference type="Pfam" id="PF00999">
    <property type="entry name" value="Na_H_Exchanger"/>
    <property type="match status" value="1"/>
</dbReference>
<organism evidence="12 13">
    <name type="scientific">Nonomuraea typhae</name>
    <dbReference type="NCBI Taxonomy" id="2603600"/>
    <lineage>
        <taxon>Bacteria</taxon>
        <taxon>Bacillati</taxon>
        <taxon>Actinomycetota</taxon>
        <taxon>Actinomycetes</taxon>
        <taxon>Streptosporangiales</taxon>
        <taxon>Streptosporangiaceae</taxon>
        <taxon>Nonomuraea</taxon>
    </lineage>
</organism>
<proteinExistence type="predicted"/>
<evidence type="ECO:0000256" key="8">
    <source>
        <dbReference type="ARBA" id="ARBA00023136"/>
    </source>
</evidence>
<comment type="subcellular location">
    <subcellularLocation>
        <location evidence="1">Cell membrane</location>
        <topology evidence="1">Multi-pass membrane protein</topology>
    </subcellularLocation>
</comment>
<feature type="transmembrane region" description="Helical" evidence="10">
    <location>
        <begin position="294"/>
        <end position="319"/>
    </location>
</feature>
<feature type="domain" description="Cation/H+ exchanger transmembrane" evidence="11">
    <location>
        <begin position="16"/>
        <end position="366"/>
    </location>
</feature>
<keyword evidence="8 10" id="KW-0472">Membrane</keyword>
<keyword evidence="2" id="KW-0813">Transport</keyword>
<keyword evidence="3" id="KW-1003">Cell membrane</keyword>
<evidence type="ECO:0000259" key="11">
    <source>
        <dbReference type="Pfam" id="PF00999"/>
    </source>
</evidence>
<keyword evidence="5 10" id="KW-1133">Transmembrane helix</keyword>